<evidence type="ECO:0000313" key="2">
    <source>
        <dbReference type="EMBL" id="KRX27444.1"/>
    </source>
</evidence>
<accession>A0A0V0SL37</accession>
<evidence type="ECO:0000256" key="1">
    <source>
        <dbReference type="SAM" id="Phobius"/>
    </source>
</evidence>
<name>A0A0V0SL37_9BILA</name>
<dbReference type="EMBL" id="JYDL01000003">
    <property type="protein sequence ID" value="KRX27444.1"/>
    <property type="molecule type" value="Genomic_DNA"/>
</dbReference>
<reference evidence="2 3" key="1">
    <citation type="submission" date="2015-01" db="EMBL/GenBank/DDBJ databases">
        <title>Evolution of Trichinella species and genotypes.</title>
        <authorList>
            <person name="Korhonen P.K."/>
            <person name="Edoardo P."/>
            <person name="Giuseppe L.R."/>
            <person name="Gasser R.B."/>
        </authorList>
    </citation>
    <scope>NUCLEOTIDE SEQUENCE [LARGE SCALE GENOMIC DNA]</scope>
    <source>
        <strain evidence="2">ISS37</strain>
    </source>
</reference>
<comment type="caution">
    <text evidence="2">The sequence shown here is derived from an EMBL/GenBank/DDBJ whole genome shotgun (WGS) entry which is preliminary data.</text>
</comment>
<sequence length="169" mass="20105">MLCNLIHYANLIFSNSQRLFELFPKHQLYNLKFSFYFHEMAGQMQLLMEIKLDISGTPCSNWSSDYASIIYPQTCGRYTSLIAFGNFLVAATCIAHVLIAHVIHEVMNMFIEFYQAENAIYLFLKFKFNNYAKMFLLLLKLERYNEFFQMKALNFCHDYLLWYHLCTAF</sequence>
<dbReference type="OrthoDB" id="10273521at2759"/>
<proteinExistence type="predicted"/>
<organism evidence="2 3">
    <name type="scientific">Trichinella nelsoni</name>
    <dbReference type="NCBI Taxonomy" id="6336"/>
    <lineage>
        <taxon>Eukaryota</taxon>
        <taxon>Metazoa</taxon>
        <taxon>Ecdysozoa</taxon>
        <taxon>Nematoda</taxon>
        <taxon>Enoplea</taxon>
        <taxon>Dorylaimia</taxon>
        <taxon>Trichinellida</taxon>
        <taxon>Trichinellidae</taxon>
        <taxon>Trichinella</taxon>
    </lineage>
</organism>
<dbReference type="Proteomes" id="UP000054630">
    <property type="component" value="Unassembled WGS sequence"/>
</dbReference>
<keyword evidence="1" id="KW-0812">Transmembrane</keyword>
<keyword evidence="1" id="KW-0472">Membrane</keyword>
<protein>
    <submittedName>
        <fullName evidence="2">Uncharacterized protein</fullName>
    </submittedName>
</protein>
<dbReference type="AlphaFoldDB" id="A0A0V0SL37"/>
<gene>
    <name evidence="2" type="ORF">T07_2053</name>
</gene>
<evidence type="ECO:0000313" key="3">
    <source>
        <dbReference type="Proteomes" id="UP000054630"/>
    </source>
</evidence>
<feature type="transmembrane region" description="Helical" evidence="1">
    <location>
        <begin position="78"/>
        <end position="99"/>
    </location>
</feature>
<keyword evidence="1" id="KW-1133">Transmembrane helix</keyword>
<keyword evidence="3" id="KW-1185">Reference proteome</keyword>